<keyword evidence="3" id="KW-1185">Reference proteome</keyword>
<feature type="transmembrane region" description="Helical" evidence="1">
    <location>
        <begin position="32"/>
        <end position="49"/>
    </location>
</feature>
<sequence>MELITSMWGFLALAVLVGVGVGLAVERGTRRTRVSAIIVGIGFFFLATVVRSDTIWPATLFGGACGLTTLLSAVNRYAESPHLAGEPYWRKVVIMAMHSREVKASARRAE</sequence>
<reference evidence="2 3" key="1">
    <citation type="submission" date="2021-03" db="EMBL/GenBank/DDBJ databases">
        <title>Sequencing the genomes of 1000 actinobacteria strains.</title>
        <authorList>
            <person name="Klenk H.-P."/>
        </authorList>
    </citation>
    <scope>NUCLEOTIDE SEQUENCE [LARGE SCALE GENOMIC DNA]</scope>
    <source>
        <strain evidence="2 3">DSM 24221</strain>
    </source>
</reference>
<name>A0ABS4ZK30_9MICO</name>
<proteinExistence type="predicted"/>
<keyword evidence="1" id="KW-0812">Transmembrane</keyword>
<organism evidence="2 3">
    <name type="scientific">Microbacterium amylolyticum</name>
    <dbReference type="NCBI Taxonomy" id="936337"/>
    <lineage>
        <taxon>Bacteria</taxon>
        <taxon>Bacillati</taxon>
        <taxon>Actinomycetota</taxon>
        <taxon>Actinomycetes</taxon>
        <taxon>Micrococcales</taxon>
        <taxon>Microbacteriaceae</taxon>
        <taxon>Microbacterium</taxon>
    </lineage>
</organism>
<evidence type="ECO:0000313" key="3">
    <source>
        <dbReference type="Proteomes" id="UP001519362"/>
    </source>
</evidence>
<evidence type="ECO:0000256" key="1">
    <source>
        <dbReference type="SAM" id="Phobius"/>
    </source>
</evidence>
<feature type="transmembrane region" description="Helical" evidence="1">
    <location>
        <begin position="55"/>
        <end position="74"/>
    </location>
</feature>
<keyword evidence="1" id="KW-1133">Transmembrane helix</keyword>
<feature type="transmembrane region" description="Helical" evidence="1">
    <location>
        <begin position="6"/>
        <end position="25"/>
    </location>
</feature>
<accession>A0ABS4ZK30</accession>
<dbReference type="EMBL" id="JAGIOL010000001">
    <property type="protein sequence ID" value="MBP2437651.1"/>
    <property type="molecule type" value="Genomic_DNA"/>
</dbReference>
<dbReference type="Proteomes" id="UP001519362">
    <property type="component" value="Unassembled WGS sequence"/>
</dbReference>
<keyword evidence="1" id="KW-0472">Membrane</keyword>
<comment type="caution">
    <text evidence="2">The sequence shown here is derived from an EMBL/GenBank/DDBJ whole genome shotgun (WGS) entry which is preliminary data.</text>
</comment>
<protein>
    <submittedName>
        <fullName evidence="2">ABC-type uncharacterized transport system permease subunit</fullName>
    </submittedName>
</protein>
<gene>
    <name evidence="2" type="ORF">JOF34_002237</name>
</gene>
<evidence type="ECO:0000313" key="2">
    <source>
        <dbReference type="EMBL" id="MBP2437651.1"/>
    </source>
</evidence>
<dbReference type="RefSeq" id="WP_165133450.1">
    <property type="nucleotide sequence ID" value="NZ_CP049253.1"/>
</dbReference>